<protein>
    <submittedName>
        <fullName evidence="1">Uncharacterized protein</fullName>
    </submittedName>
</protein>
<evidence type="ECO:0000313" key="1">
    <source>
        <dbReference type="EMBL" id="GCC47723.1"/>
    </source>
</evidence>
<evidence type="ECO:0000313" key="2">
    <source>
        <dbReference type="Proteomes" id="UP000287033"/>
    </source>
</evidence>
<dbReference type="EMBL" id="BEZZ01229262">
    <property type="protein sequence ID" value="GCC47723.1"/>
    <property type="molecule type" value="Genomic_DNA"/>
</dbReference>
<accession>A0A401TYL0</accession>
<feature type="non-terminal residue" evidence="1">
    <location>
        <position position="1"/>
    </location>
</feature>
<sequence>EGLDLGTVKHMADKLSGDHEVGTAHEDGGADVQLVFQLHRQDDLVEGIVVVFPTFLKGKCKRE</sequence>
<name>A0A401TYL0_CHIPU</name>
<dbReference type="Proteomes" id="UP000287033">
    <property type="component" value="Unassembled WGS sequence"/>
</dbReference>
<comment type="caution">
    <text evidence="1">The sequence shown here is derived from an EMBL/GenBank/DDBJ whole genome shotgun (WGS) entry which is preliminary data.</text>
</comment>
<organism evidence="1 2">
    <name type="scientific">Chiloscyllium punctatum</name>
    <name type="common">Brownbanded bambooshark</name>
    <name type="synonym">Hemiscyllium punctatum</name>
    <dbReference type="NCBI Taxonomy" id="137246"/>
    <lineage>
        <taxon>Eukaryota</taxon>
        <taxon>Metazoa</taxon>
        <taxon>Chordata</taxon>
        <taxon>Craniata</taxon>
        <taxon>Vertebrata</taxon>
        <taxon>Chondrichthyes</taxon>
        <taxon>Elasmobranchii</taxon>
        <taxon>Galeomorphii</taxon>
        <taxon>Galeoidea</taxon>
        <taxon>Orectolobiformes</taxon>
        <taxon>Hemiscylliidae</taxon>
        <taxon>Chiloscyllium</taxon>
    </lineage>
</organism>
<gene>
    <name evidence="1" type="ORF">chiPu_0032170</name>
</gene>
<reference evidence="1 2" key="1">
    <citation type="journal article" date="2018" name="Nat. Ecol. Evol.">
        <title>Shark genomes provide insights into elasmobranch evolution and the origin of vertebrates.</title>
        <authorList>
            <person name="Hara Y"/>
            <person name="Yamaguchi K"/>
            <person name="Onimaru K"/>
            <person name="Kadota M"/>
            <person name="Koyanagi M"/>
            <person name="Keeley SD"/>
            <person name="Tatsumi K"/>
            <person name="Tanaka K"/>
            <person name="Motone F"/>
            <person name="Kageyama Y"/>
            <person name="Nozu R"/>
            <person name="Adachi N"/>
            <person name="Nishimura O"/>
            <person name="Nakagawa R"/>
            <person name="Tanegashima C"/>
            <person name="Kiyatake I"/>
            <person name="Matsumoto R"/>
            <person name="Murakumo K"/>
            <person name="Nishida K"/>
            <person name="Terakita A"/>
            <person name="Kuratani S"/>
            <person name="Sato K"/>
            <person name="Hyodo S Kuraku.S."/>
        </authorList>
    </citation>
    <scope>NUCLEOTIDE SEQUENCE [LARGE SCALE GENOMIC DNA]</scope>
</reference>
<dbReference type="AlphaFoldDB" id="A0A401TYL0"/>
<proteinExistence type="predicted"/>
<keyword evidence="2" id="KW-1185">Reference proteome</keyword>